<dbReference type="RefSeq" id="WP_263953971.1">
    <property type="nucleotide sequence ID" value="NZ_JAOYFC010000002.1"/>
</dbReference>
<organism evidence="1 2">
    <name type="scientific">Halocynthiibacter halioticoli</name>
    <dbReference type="NCBI Taxonomy" id="2986804"/>
    <lineage>
        <taxon>Bacteria</taxon>
        <taxon>Pseudomonadati</taxon>
        <taxon>Pseudomonadota</taxon>
        <taxon>Alphaproteobacteria</taxon>
        <taxon>Rhodobacterales</taxon>
        <taxon>Paracoccaceae</taxon>
        <taxon>Halocynthiibacter</taxon>
    </lineage>
</organism>
<name>A0AAE3J1X9_9RHOB</name>
<reference evidence="1" key="1">
    <citation type="submission" date="2022-10" db="EMBL/GenBank/DDBJ databases">
        <authorList>
            <person name="Yue Y."/>
        </authorList>
    </citation>
    <scope>NUCLEOTIDE SEQUENCE</scope>
    <source>
        <strain evidence="1">Z654</strain>
    </source>
</reference>
<evidence type="ECO:0000313" key="2">
    <source>
        <dbReference type="Proteomes" id="UP001208041"/>
    </source>
</evidence>
<evidence type="ECO:0000313" key="1">
    <source>
        <dbReference type="EMBL" id="MCV6825141.1"/>
    </source>
</evidence>
<accession>A0AAE3J1X9</accession>
<dbReference type="AlphaFoldDB" id="A0AAE3J1X9"/>
<dbReference type="Proteomes" id="UP001208041">
    <property type="component" value="Unassembled WGS sequence"/>
</dbReference>
<sequence>MSDFEKQMLRNQKAFTLEMLKYMKQHGKRLQKIEQYNLQLVAIFDQAAGCIKDV</sequence>
<gene>
    <name evidence="1" type="ORF">OH136_11305</name>
</gene>
<protein>
    <submittedName>
        <fullName evidence="1">Uncharacterized protein</fullName>
    </submittedName>
</protein>
<dbReference type="EMBL" id="JAOYFC010000002">
    <property type="protein sequence ID" value="MCV6825141.1"/>
    <property type="molecule type" value="Genomic_DNA"/>
</dbReference>
<proteinExistence type="predicted"/>
<comment type="caution">
    <text evidence="1">The sequence shown here is derived from an EMBL/GenBank/DDBJ whole genome shotgun (WGS) entry which is preliminary data.</text>
</comment>
<keyword evidence="2" id="KW-1185">Reference proteome</keyword>